<dbReference type="SUPFAM" id="SSF47384">
    <property type="entry name" value="Homodimeric domain of signal transducing histidine kinase"/>
    <property type="match status" value="1"/>
</dbReference>
<dbReference type="InterPro" id="IPR003594">
    <property type="entry name" value="HATPase_dom"/>
</dbReference>
<sequence>MKEGLNNHRIQMMILILIPMILIIAIFYIVQYTTLLSLKRQQEMHLADNFIKDQAFISRQLNSPPLILLQNRKAIEKQVKINELKGIDHLLIENSIDNFINQDVIGIYSLERDEIVFHLGSEEVYNDISQVDMDKLLEKTLTTKTFIKINDKLIYFLPIVDEGYLRGIIYTYNIRNVSITKLLSPLILSLILAIIGTKLIEGNIQKRIYQFKEDVDNLKETGAPLPAQAEPLDKLAQSVNDLQEHLYSEKKLLKILLDSLPLGVIFYNKDGKVNSINKTVTEITGFSQEEIDQFTVKGNILNSSENVFWETLRSGQSFLGFESYCPTKDGREIPVMTSTKPLYDSSNNFIGIVSSFIDISEQKRLAKVEMHSKIMLDHISDGVIRVDNNGVINGFNRGAELMTGFKTEEVLGKKYDDIFIKRKTMFTKLTYTLNTGKEYNYKKEIFTQDGKKIHLMITTKILRDEEGNQIGAMGIYKDITHLEELTYQIQRADKLAVVGELAAGTAHEIRNPLTSIKGFIQLLETQIEDKEKKRYISLILKEINNINEIIKEMLLLAKPSKPSKTVVSINQTINDIVSFMKSDAVLKNVEIFTDLKRDLPFIEVDERQIKQVFINIIRNALQAMKDGGELHIFSRLNEKKRMVEVIFVDQGEGIPPDRLQRIYEPFYTTKEDGTGLGLPVSYQIMKNHDGDIQIHSILGKGTTVTLYFSISGDNNVKNGGQ</sequence>
<comment type="catalytic activity">
    <reaction evidence="1">
        <text>ATP + protein L-histidine = ADP + protein N-phospho-L-histidine.</text>
        <dbReference type="EC" id="2.7.13.3"/>
    </reaction>
</comment>
<dbReference type="Pfam" id="PF02518">
    <property type="entry name" value="HATPase_c"/>
    <property type="match status" value="1"/>
</dbReference>
<dbReference type="InterPro" id="IPR013767">
    <property type="entry name" value="PAS_fold"/>
</dbReference>
<keyword evidence="7" id="KW-0067">ATP-binding</keyword>
<dbReference type="SMART" id="SM00086">
    <property type="entry name" value="PAC"/>
    <property type="match status" value="2"/>
</dbReference>
<reference evidence="13 14" key="1">
    <citation type="submission" date="2016-09" db="EMBL/GenBank/DDBJ databases">
        <title>Draft genome sequence for the type strain of Vulcanibacillus modesticaldus BR, a strictly anaerobic, moderately thermophilic, and nitrate-reducing bacterium from deep sea-hydrothermal vents of the Mid-Atlantic Ridge.</title>
        <authorList>
            <person name="Abin C.A."/>
            <person name="Hollibaugh J.T."/>
        </authorList>
    </citation>
    <scope>NUCLEOTIDE SEQUENCE [LARGE SCALE GENOMIC DNA]</scope>
    <source>
        <strain evidence="13 14">BR</strain>
    </source>
</reference>
<dbReference type="PROSITE" id="PS50109">
    <property type="entry name" value="HIS_KIN"/>
    <property type="match status" value="1"/>
</dbReference>
<dbReference type="InterPro" id="IPR001610">
    <property type="entry name" value="PAC"/>
</dbReference>
<dbReference type="InterPro" id="IPR000014">
    <property type="entry name" value="PAS"/>
</dbReference>
<dbReference type="CDD" id="cd00130">
    <property type="entry name" value="PAS"/>
    <property type="match status" value="2"/>
</dbReference>
<proteinExistence type="predicted"/>
<dbReference type="PROSITE" id="PS50112">
    <property type="entry name" value="PAS"/>
    <property type="match status" value="2"/>
</dbReference>
<dbReference type="InterPro" id="IPR004358">
    <property type="entry name" value="Sig_transdc_His_kin-like_C"/>
</dbReference>
<organism evidence="13 14">
    <name type="scientific">Vulcanibacillus modesticaldus</name>
    <dbReference type="NCBI Taxonomy" id="337097"/>
    <lineage>
        <taxon>Bacteria</taxon>
        <taxon>Bacillati</taxon>
        <taxon>Bacillota</taxon>
        <taxon>Bacilli</taxon>
        <taxon>Bacillales</taxon>
        <taxon>Bacillaceae</taxon>
        <taxon>Vulcanibacillus</taxon>
    </lineage>
</organism>
<evidence type="ECO:0000313" key="14">
    <source>
        <dbReference type="Proteomes" id="UP000243739"/>
    </source>
</evidence>
<accession>A0A1D2YX68</accession>
<gene>
    <name evidence="13" type="ORF">BHF71_05650</name>
</gene>
<keyword evidence="6" id="KW-0418">Kinase</keyword>
<dbReference type="InterPro" id="IPR005467">
    <property type="entry name" value="His_kinase_dom"/>
</dbReference>
<evidence type="ECO:0000256" key="8">
    <source>
        <dbReference type="ARBA" id="ARBA00023012"/>
    </source>
</evidence>
<evidence type="ECO:0000256" key="6">
    <source>
        <dbReference type="ARBA" id="ARBA00022777"/>
    </source>
</evidence>
<keyword evidence="5" id="KW-0547">Nucleotide-binding</keyword>
<keyword evidence="4" id="KW-0808">Transferase</keyword>
<dbReference type="CDD" id="cd00082">
    <property type="entry name" value="HisKA"/>
    <property type="match status" value="1"/>
</dbReference>
<evidence type="ECO:0000259" key="10">
    <source>
        <dbReference type="PROSITE" id="PS50109"/>
    </source>
</evidence>
<dbReference type="SUPFAM" id="SSF55874">
    <property type="entry name" value="ATPase domain of HSP90 chaperone/DNA topoisomerase II/histidine kinase"/>
    <property type="match status" value="1"/>
</dbReference>
<dbReference type="InterPro" id="IPR000700">
    <property type="entry name" value="PAS-assoc_C"/>
</dbReference>
<evidence type="ECO:0000259" key="12">
    <source>
        <dbReference type="PROSITE" id="PS50113"/>
    </source>
</evidence>
<evidence type="ECO:0000256" key="5">
    <source>
        <dbReference type="ARBA" id="ARBA00022741"/>
    </source>
</evidence>
<evidence type="ECO:0000256" key="1">
    <source>
        <dbReference type="ARBA" id="ARBA00000085"/>
    </source>
</evidence>
<dbReference type="Gene3D" id="1.10.287.130">
    <property type="match status" value="1"/>
</dbReference>
<evidence type="ECO:0000256" key="7">
    <source>
        <dbReference type="ARBA" id="ARBA00022840"/>
    </source>
</evidence>
<evidence type="ECO:0000256" key="2">
    <source>
        <dbReference type="ARBA" id="ARBA00012438"/>
    </source>
</evidence>
<dbReference type="GO" id="GO:0005524">
    <property type="term" value="F:ATP binding"/>
    <property type="evidence" value="ECO:0007669"/>
    <property type="project" value="UniProtKB-KW"/>
</dbReference>
<dbReference type="GO" id="GO:0006355">
    <property type="term" value="P:regulation of DNA-templated transcription"/>
    <property type="evidence" value="ECO:0007669"/>
    <property type="project" value="InterPro"/>
</dbReference>
<keyword evidence="3" id="KW-0597">Phosphoprotein</keyword>
<dbReference type="Proteomes" id="UP000243739">
    <property type="component" value="Unassembled WGS sequence"/>
</dbReference>
<dbReference type="SUPFAM" id="SSF55785">
    <property type="entry name" value="PYP-like sensor domain (PAS domain)"/>
    <property type="match status" value="2"/>
</dbReference>
<dbReference type="GO" id="GO:0000155">
    <property type="term" value="F:phosphorelay sensor kinase activity"/>
    <property type="evidence" value="ECO:0007669"/>
    <property type="project" value="InterPro"/>
</dbReference>
<evidence type="ECO:0000256" key="4">
    <source>
        <dbReference type="ARBA" id="ARBA00022679"/>
    </source>
</evidence>
<dbReference type="InterPro" id="IPR035965">
    <property type="entry name" value="PAS-like_dom_sf"/>
</dbReference>
<dbReference type="PANTHER" id="PTHR43065">
    <property type="entry name" value="SENSOR HISTIDINE KINASE"/>
    <property type="match status" value="1"/>
</dbReference>
<dbReference type="PRINTS" id="PR00344">
    <property type="entry name" value="BCTRLSENSOR"/>
</dbReference>
<name>A0A1D2YX68_9BACI</name>
<dbReference type="SMART" id="SM00387">
    <property type="entry name" value="HATPase_c"/>
    <property type="match status" value="1"/>
</dbReference>
<evidence type="ECO:0000313" key="13">
    <source>
        <dbReference type="EMBL" id="OEG00260.1"/>
    </source>
</evidence>
<feature type="domain" description="PAC" evidence="12">
    <location>
        <begin position="439"/>
        <end position="491"/>
    </location>
</feature>
<dbReference type="Gene3D" id="3.30.565.10">
    <property type="entry name" value="Histidine kinase-like ATPase, C-terminal domain"/>
    <property type="match status" value="1"/>
</dbReference>
<dbReference type="InterPro" id="IPR036890">
    <property type="entry name" value="HATPase_C_sf"/>
</dbReference>
<comment type="caution">
    <text evidence="13">The sequence shown here is derived from an EMBL/GenBank/DDBJ whole genome shotgun (WGS) entry which is preliminary data.</text>
</comment>
<feature type="domain" description="PAS" evidence="11">
    <location>
        <begin position="368"/>
        <end position="413"/>
    </location>
</feature>
<feature type="domain" description="PAC" evidence="12">
    <location>
        <begin position="319"/>
        <end position="371"/>
    </location>
</feature>
<dbReference type="Gene3D" id="3.30.450.20">
    <property type="entry name" value="PAS domain"/>
    <property type="match status" value="2"/>
</dbReference>
<dbReference type="InterPro" id="IPR003661">
    <property type="entry name" value="HisK_dim/P_dom"/>
</dbReference>
<keyword evidence="8" id="KW-0902">Two-component regulatory system</keyword>
<dbReference type="SMART" id="SM00388">
    <property type="entry name" value="HisKA"/>
    <property type="match status" value="1"/>
</dbReference>
<feature type="domain" description="PAS" evidence="11">
    <location>
        <begin position="249"/>
        <end position="291"/>
    </location>
</feature>
<dbReference type="RefSeq" id="WP_069655897.1">
    <property type="nucleotide sequence ID" value="NZ_MIJF01000004.1"/>
</dbReference>
<feature type="domain" description="Histidine kinase" evidence="10">
    <location>
        <begin position="504"/>
        <end position="712"/>
    </location>
</feature>
<keyword evidence="9" id="KW-0472">Membrane</keyword>
<feature type="transmembrane region" description="Helical" evidence="9">
    <location>
        <begin position="12"/>
        <end position="30"/>
    </location>
</feature>
<dbReference type="EC" id="2.7.13.3" evidence="2"/>
<keyword evidence="9" id="KW-0812">Transmembrane</keyword>
<dbReference type="NCBIfam" id="TIGR00229">
    <property type="entry name" value="sensory_box"/>
    <property type="match status" value="2"/>
</dbReference>
<keyword evidence="14" id="KW-1185">Reference proteome</keyword>
<dbReference type="Pfam" id="PF13426">
    <property type="entry name" value="PAS_9"/>
    <property type="match status" value="1"/>
</dbReference>
<keyword evidence="9" id="KW-1133">Transmembrane helix</keyword>
<dbReference type="SMART" id="SM00091">
    <property type="entry name" value="PAS"/>
    <property type="match status" value="2"/>
</dbReference>
<dbReference type="AlphaFoldDB" id="A0A1D2YX68"/>
<protein>
    <recommendedName>
        <fullName evidence="2">histidine kinase</fullName>
        <ecNumber evidence="2">2.7.13.3</ecNumber>
    </recommendedName>
</protein>
<evidence type="ECO:0000256" key="3">
    <source>
        <dbReference type="ARBA" id="ARBA00022553"/>
    </source>
</evidence>
<dbReference type="InterPro" id="IPR036097">
    <property type="entry name" value="HisK_dim/P_sf"/>
</dbReference>
<dbReference type="PANTHER" id="PTHR43065:SF10">
    <property type="entry name" value="PEROXIDE STRESS-ACTIVATED HISTIDINE KINASE MAK3"/>
    <property type="match status" value="1"/>
</dbReference>
<dbReference type="PROSITE" id="PS50113">
    <property type="entry name" value="PAC"/>
    <property type="match status" value="2"/>
</dbReference>
<dbReference type="EMBL" id="MIJF01000004">
    <property type="protein sequence ID" value="OEG00260.1"/>
    <property type="molecule type" value="Genomic_DNA"/>
</dbReference>
<dbReference type="STRING" id="337097.BHF71_05650"/>
<evidence type="ECO:0000259" key="11">
    <source>
        <dbReference type="PROSITE" id="PS50112"/>
    </source>
</evidence>
<dbReference type="OrthoDB" id="9815750at2"/>
<dbReference type="Pfam" id="PF00512">
    <property type="entry name" value="HisKA"/>
    <property type="match status" value="1"/>
</dbReference>
<evidence type="ECO:0000256" key="9">
    <source>
        <dbReference type="SAM" id="Phobius"/>
    </source>
</evidence>
<dbReference type="Pfam" id="PF00989">
    <property type="entry name" value="PAS"/>
    <property type="match status" value="1"/>
</dbReference>